<dbReference type="InterPro" id="IPR036291">
    <property type="entry name" value="NAD(P)-bd_dom_sf"/>
</dbReference>
<dbReference type="Proteomes" id="UP001265700">
    <property type="component" value="Unassembled WGS sequence"/>
</dbReference>
<reference evidence="1 2" key="1">
    <citation type="submission" date="2023-07" db="EMBL/GenBank/DDBJ databases">
        <title>Sorghum-associated microbial communities from plants grown in Nebraska, USA.</title>
        <authorList>
            <person name="Schachtman D."/>
        </authorList>
    </citation>
    <scope>NUCLEOTIDE SEQUENCE [LARGE SCALE GENOMIC DNA]</scope>
    <source>
        <strain evidence="1 2">4249</strain>
    </source>
</reference>
<protein>
    <submittedName>
        <fullName evidence="1">NADP-dependent 3-hydroxy acid dehydrogenase YdfG</fullName>
    </submittedName>
</protein>
<keyword evidence="2" id="KW-1185">Reference proteome</keyword>
<accession>A0ABU1WRF5</accession>
<evidence type="ECO:0000313" key="2">
    <source>
        <dbReference type="Proteomes" id="UP001265700"/>
    </source>
</evidence>
<comment type="caution">
    <text evidence="1">The sequence shown here is derived from an EMBL/GenBank/DDBJ whole genome shotgun (WGS) entry which is preliminary data.</text>
</comment>
<dbReference type="Gene3D" id="3.40.50.720">
    <property type="entry name" value="NAD(P)-binding Rossmann-like Domain"/>
    <property type="match status" value="1"/>
</dbReference>
<proteinExistence type="predicted"/>
<gene>
    <name evidence="1" type="ORF">J2W49_003866</name>
</gene>
<dbReference type="SUPFAM" id="SSF51735">
    <property type="entry name" value="NAD(P)-binding Rossmann-fold domains"/>
    <property type="match status" value="1"/>
</dbReference>
<evidence type="ECO:0000313" key="1">
    <source>
        <dbReference type="EMBL" id="MDR7151890.1"/>
    </source>
</evidence>
<dbReference type="EMBL" id="JAVDWU010000009">
    <property type="protein sequence ID" value="MDR7151890.1"/>
    <property type="molecule type" value="Genomic_DNA"/>
</dbReference>
<organism evidence="1 2">
    <name type="scientific">Hydrogenophaga palleronii</name>
    <dbReference type="NCBI Taxonomy" id="65655"/>
    <lineage>
        <taxon>Bacteria</taxon>
        <taxon>Pseudomonadati</taxon>
        <taxon>Pseudomonadota</taxon>
        <taxon>Betaproteobacteria</taxon>
        <taxon>Burkholderiales</taxon>
        <taxon>Comamonadaceae</taxon>
        <taxon>Hydrogenophaga</taxon>
    </lineage>
</organism>
<name>A0ABU1WRF5_9BURK</name>
<dbReference type="RefSeq" id="WP_310320113.1">
    <property type="nucleotide sequence ID" value="NZ_JAVDWU010000009.1"/>
</dbReference>
<sequence>MRLEGAVALVIGADSTMGAAVVRGLLVRGVSKVYADAPLESCEISLSRTVPLFVYIGKQARAATIARDLTDVTLLVNCLVADHSIESPQEGSDPLTLHPQGPTVGRTLNVIDAVAPVLAANGGGAIVNVMSVLHEQLSATKASTNARPLAEWLLADGLKGRLAAQRTQLLFFGAQLVVGAGKQMLDDQRALAVHVATRMLHQLDADNG</sequence>